<keyword evidence="3" id="KW-1185">Reference proteome</keyword>
<feature type="transmembrane region" description="Helical" evidence="1">
    <location>
        <begin position="134"/>
        <end position="159"/>
    </location>
</feature>
<dbReference type="Pfam" id="PF06966">
    <property type="entry name" value="DUF1295"/>
    <property type="match status" value="1"/>
</dbReference>
<proteinExistence type="predicted"/>
<dbReference type="AlphaFoldDB" id="A0AB34IHY8"/>
<evidence type="ECO:0008006" key="4">
    <source>
        <dbReference type="Google" id="ProtNLM"/>
    </source>
</evidence>
<evidence type="ECO:0000313" key="3">
    <source>
        <dbReference type="Proteomes" id="UP001515480"/>
    </source>
</evidence>
<dbReference type="Proteomes" id="UP001515480">
    <property type="component" value="Unassembled WGS sequence"/>
</dbReference>
<dbReference type="Gene3D" id="1.20.120.1630">
    <property type="match status" value="1"/>
</dbReference>
<name>A0AB34IHY8_PRYPA</name>
<feature type="transmembrane region" description="Helical" evidence="1">
    <location>
        <begin position="171"/>
        <end position="192"/>
    </location>
</feature>
<sequence length="299" mass="32483">MASAWLCRITYAAALAAALALLGLASAALPPLWLALLADVAATLVVFLGSLAADNASVYDPYWSLAPPLLCLCLKHASGGLFGAWHARQALVVALVLVWAARFHVQLPWAGWTRGLAHEDWRYSDWRPKLRKRTTYWAFALLSLHLTPTLLVFLALAPASLVALASTQRGLGWLDVVGALIGGAAIAIEAVADAQLHAFRKTDAYAQGAPCERGLWAWSRHPNYFGEVLFWLSLLVVGLSSGLLASYPWMPVGAIAMYALIRYASVPMMDERSLALRPGYDVLMKEVSALMLWPRMSSS</sequence>
<protein>
    <recommendedName>
        <fullName evidence="4">Steroid 5-alpha reductase C-terminal domain-containing protein</fullName>
    </recommendedName>
</protein>
<dbReference type="PROSITE" id="PS50244">
    <property type="entry name" value="S5A_REDUCTASE"/>
    <property type="match status" value="1"/>
</dbReference>
<organism evidence="2 3">
    <name type="scientific">Prymnesium parvum</name>
    <name type="common">Toxic golden alga</name>
    <dbReference type="NCBI Taxonomy" id="97485"/>
    <lineage>
        <taxon>Eukaryota</taxon>
        <taxon>Haptista</taxon>
        <taxon>Haptophyta</taxon>
        <taxon>Prymnesiophyceae</taxon>
        <taxon>Prymnesiales</taxon>
        <taxon>Prymnesiaceae</taxon>
        <taxon>Prymnesium</taxon>
    </lineage>
</organism>
<feature type="transmembrane region" description="Helical" evidence="1">
    <location>
        <begin position="37"/>
        <end position="53"/>
    </location>
</feature>
<keyword evidence="1" id="KW-0812">Transmembrane</keyword>
<accession>A0AB34IHY8</accession>
<dbReference type="PANTHER" id="PTHR32251">
    <property type="entry name" value="3-OXO-5-ALPHA-STEROID 4-DEHYDROGENASE"/>
    <property type="match status" value="1"/>
</dbReference>
<evidence type="ECO:0000256" key="1">
    <source>
        <dbReference type="SAM" id="Phobius"/>
    </source>
</evidence>
<evidence type="ECO:0000313" key="2">
    <source>
        <dbReference type="EMBL" id="KAL1498989.1"/>
    </source>
</evidence>
<reference evidence="2 3" key="1">
    <citation type="journal article" date="2024" name="Science">
        <title>Giant polyketide synthase enzymes in the biosynthesis of giant marine polyether toxins.</title>
        <authorList>
            <person name="Fallon T.R."/>
            <person name="Shende V.V."/>
            <person name="Wierzbicki I.H."/>
            <person name="Pendleton A.L."/>
            <person name="Watervoot N.F."/>
            <person name="Auber R.P."/>
            <person name="Gonzalez D.J."/>
            <person name="Wisecaver J.H."/>
            <person name="Moore B.S."/>
        </authorList>
    </citation>
    <scope>NUCLEOTIDE SEQUENCE [LARGE SCALE GENOMIC DNA]</scope>
    <source>
        <strain evidence="2 3">12B1</strain>
    </source>
</reference>
<gene>
    <name evidence="2" type="ORF">AB1Y20_013508</name>
</gene>
<dbReference type="InterPro" id="IPR010721">
    <property type="entry name" value="UstE-like"/>
</dbReference>
<keyword evidence="1" id="KW-1133">Transmembrane helix</keyword>
<dbReference type="EMBL" id="JBGBPQ010000026">
    <property type="protein sequence ID" value="KAL1498989.1"/>
    <property type="molecule type" value="Genomic_DNA"/>
</dbReference>
<keyword evidence="1" id="KW-0472">Membrane</keyword>
<feature type="transmembrane region" description="Helical" evidence="1">
    <location>
        <begin position="224"/>
        <end position="243"/>
    </location>
</feature>
<comment type="caution">
    <text evidence="2">The sequence shown here is derived from an EMBL/GenBank/DDBJ whole genome shotgun (WGS) entry which is preliminary data.</text>
</comment>
<dbReference type="GO" id="GO:0016020">
    <property type="term" value="C:membrane"/>
    <property type="evidence" value="ECO:0007669"/>
    <property type="project" value="TreeGrafter"/>
</dbReference>
<dbReference type="PANTHER" id="PTHR32251:SF23">
    <property type="entry name" value="3-OXO-5-ALPHA-STEROID 4-DEHYDROGENASE (DUF1295)"/>
    <property type="match status" value="1"/>
</dbReference>